<organism evidence="1 2">
    <name type="scientific">Cronartium quercuum f. sp. fusiforme G11</name>
    <dbReference type="NCBI Taxonomy" id="708437"/>
    <lineage>
        <taxon>Eukaryota</taxon>
        <taxon>Fungi</taxon>
        <taxon>Dikarya</taxon>
        <taxon>Basidiomycota</taxon>
        <taxon>Pucciniomycotina</taxon>
        <taxon>Pucciniomycetes</taxon>
        <taxon>Pucciniales</taxon>
        <taxon>Coleosporiaceae</taxon>
        <taxon>Cronartium</taxon>
    </lineage>
</organism>
<sequence length="52" mass="6090">INQFLQLLIKISTRWTSKPKNHILIHLVMSVKWFGPPSLFTTKTFKNHTKIG</sequence>
<accession>A0A9P6TFF0</accession>
<evidence type="ECO:0000313" key="1">
    <source>
        <dbReference type="EMBL" id="KAG0150337.1"/>
    </source>
</evidence>
<dbReference type="Proteomes" id="UP000886653">
    <property type="component" value="Unassembled WGS sequence"/>
</dbReference>
<dbReference type="OrthoDB" id="2246127at2759"/>
<comment type="caution">
    <text evidence="1">The sequence shown here is derived from an EMBL/GenBank/DDBJ whole genome shotgun (WGS) entry which is preliminary data.</text>
</comment>
<reference evidence="1" key="1">
    <citation type="submission" date="2013-11" db="EMBL/GenBank/DDBJ databases">
        <title>Genome sequence of the fusiform rust pathogen reveals effectors for host alternation and coevolution with pine.</title>
        <authorList>
            <consortium name="DOE Joint Genome Institute"/>
            <person name="Smith K."/>
            <person name="Pendleton A."/>
            <person name="Kubisiak T."/>
            <person name="Anderson C."/>
            <person name="Salamov A."/>
            <person name="Aerts A."/>
            <person name="Riley R."/>
            <person name="Clum A."/>
            <person name="Lindquist E."/>
            <person name="Ence D."/>
            <person name="Campbell M."/>
            <person name="Kronenberg Z."/>
            <person name="Feau N."/>
            <person name="Dhillon B."/>
            <person name="Hamelin R."/>
            <person name="Burleigh J."/>
            <person name="Smith J."/>
            <person name="Yandell M."/>
            <person name="Nelson C."/>
            <person name="Grigoriev I."/>
            <person name="Davis J."/>
        </authorList>
    </citation>
    <scope>NUCLEOTIDE SEQUENCE</scope>
    <source>
        <strain evidence="1">G11</strain>
    </source>
</reference>
<dbReference type="EMBL" id="MU167220">
    <property type="protein sequence ID" value="KAG0150337.1"/>
    <property type="molecule type" value="Genomic_DNA"/>
</dbReference>
<protein>
    <submittedName>
        <fullName evidence="1">Uncharacterized protein</fullName>
    </submittedName>
</protein>
<evidence type="ECO:0000313" key="2">
    <source>
        <dbReference type="Proteomes" id="UP000886653"/>
    </source>
</evidence>
<proteinExistence type="predicted"/>
<gene>
    <name evidence="1" type="ORF">CROQUDRAFT_38427</name>
</gene>
<feature type="non-terminal residue" evidence="1">
    <location>
        <position position="1"/>
    </location>
</feature>
<dbReference type="AlphaFoldDB" id="A0A9P6TFF0"/>
<name>A0A9P6TFF0_9BASI</name>
<keyword evidence="2" id="KW-1185">Reference proteome</keyword>